<dbReference type="AlphaFoldDB" id="A0A060W8M3"/>
<dbReference type="PaxDb" id="8022-A0A060W8M3"/>
<sequence>MVSEGFSVDLSLQKAAQYEGYSKTDPTIRAFWDVVLAFPLELQKKLLHFSTGSDRVPVGGMADLNFKISKIDASTDWLPISHTCFNQICLPTYKNKKELKQKLTIAISNAEGFGLE</sequence>
<dbReference type="PANTHER" id="PTHR11254:SF444">
    <property type="entry name" value="HECT DOMAIN CONTAINING UBIQUITIN LIGASE"/>
    <property type="match status" value="1"/>
</dbReference>
<evidence type="ECO:0000256" key="3">
    <source>
        <dbReference type="ARBA" id="ARBA00012485"/>
    </source>
</evidence>
<evidence type="ECO:0000256" key="1">
    <source>
        <dbReference type="ARBA" id="ARBA00000885"/>
    </source>
</evidence>
<feature type="active site" description="Glycyl thioester intermediate" evidence="6">
    <location>
        <position position="84"/>
    </location>
</feature>
<protein>
    <recommendedName>
        <fullName evidence="3">HECT-type E3 ubiquitin transferase</fullName>
        <ecNumber evidence="3">2.3.2.26</ecNumber>
    </recommendedName>
</protein>
<evidence type="ECO:0000256" key="6">
    <source>
        <dbReference type="PROSITE-ProRule" id="PRU00104"/>
    </source>
</evidence>
<dbReference type="EMBL" id="FR904384">
    <property type="protein sequence ID" value="CDQ61589.1"/>
    <property type="molecule type" value="Genomic_DNA"/>
</dbReference>
<evidence type="ECO:0000256" key="4">
    <source>
        <dbReference type="ARBA" id="ARBA00022679"/>
    </source>
</evidence>
<dbReference type="Pfam" id="PF00632">
    <property type="entry name" value="HECT"/>
    <property type="match status" value="1"/>
</dbReference>
<dbReference type="GO" id="GO:0061630">
    <property type="term" value="F:ubiquitin protein ligase activity"/>
    <property type="evidence" value="ECO:0007669"/>
    <property type="project" value="UniProtKB-EC"/>
</dbReference>
<evidence type="ECO:0000259" key="7">
    <source>
        <dbReference type="PROSITE" id="PS50237"/>
    </source>
</evidence>
<dbReference type="GO" id="GO:0006511">
    <property type="term" value="P:ubiquitin-dependent protein catabolic process"/>
    <property type="evidence" value="ECO:0007669"/>
    <property type="project" value="TreeGrafter"/>
</dbReference>
<comment type="catalytic activity">
    <reaction evidence="1">
        <text>S-ubiquitinyl-[E2 ubiquitin-conjugating enzyme]-L-cysteine + [acceptor protein]-L-lysine = [E2 ubiquitin-conjugating enzyme]-L-cysteine + N(6)-ubiquitinyl-[acceptor protein]-L-lysine.</text>
        <dbReference type="EC" id="2.3.2.26"/>
    </reaction>
</comment>
<reference evidence="8" key="1">
    <citation type="journal article" date="2014" name="Nat. Commun.">
        <title>The rainbow trout genome provides novel insights into evolution after whole-genome duplication in vertebrates.</title>
        <authorList>
            <person name="Berthelot C."/>
            <person name="Brunet F."/>
            <person name="Chalopin D."/>
            <person name="Juanchich A."/>
            <person name="Bernard M."/>
            <person name="Noel B."/>
            <person name="Bento P."/>
            <person name="Da Silva C."/>
            <person name="Labadie K."/>
            <person name="Alberti A."/>
            <person name="Aury J.M."/>
            <person name="Louis A."/>
            <person name="Dehais P."/>
            <person name="Bardou P."/>
            <person name="Montfort J."/>
            <person name="Klopp C."/>
            <person name="Cabau C."/>
            <person name="Gaspin C."/>
            <person name="Thorgaard G.H."/>
            <person name="Boussaha M."/>
            <person name="Quillet E."/>
            <person name="Guyomard R."/>
            <person name="Galiana D."/>
            <person name="Bobe J."/>
            <person name="Volff J.N."/>
            <person name="Genet C."/>
            <person name="Wincker P."/>
            <person name="Jaillon O."/>
            <person name="Roest Crollius H."/>
            <person name="Guiguen Y."/>
        </authorList>
    </citation>
    <scope>NUCLEOTIDE SEQUENCE [LARGE SCALE GENOMIC DNA]</scope>
</reference>
<reference evidence="8" key="2">
    <citation type="submission" date="2014-03" db="EMBL/GenBank/DDBJ databases">
        <authorList>
            <person name="Genoscope - CEA"/>
        </authorList>
    </citation>
    <scope>NUCLEOTIDE SEQUENCE</scope>
</reference>
<dbReference type="InterPro" id="IPR050409">
    <property type="entry name" value="E3_ubiq-protein_ligase"/>
</dbReference>
<evidence type="ECO:0000256" key="2">
    <source>
        <dbReference type="ARBA" id="ARBA00004906"/>
    </source>
</evidence>
<comment type="pathway">
    <text evidence="2">Protein modification; protein ubiquitination.</text>
</comment>
<dbReference type="FunFam" id="3.30.2410.10:FF:000009">
    <property type="entry name" value="Probable E3 ubiquitin-protein ligase HECTD2"/>
    <property type="match status" value="1"/>
</dbReference>
<gene>
    <name evidence="8" type="ORF">GSONMT00065479001</name>
</gene>
<proteinExistence type="predicted"/>
<dbReference type="GO" id="GO:0005737">
    <property type="term" value="C:cytoplasm"/>
    <property type="evidence" value="ECO:0007669"/>
    <property type="project" value="TreeGrafter"/>
</dbReference>
<feature type="domain" description="HECT" evidence="7">
    <location>
        <begin position="11"/>
        <end position="116"/>
    </location>
</feature>
<dbReference type="InterPro" id="IPR035983">
    <property type="entry name" value="Hect_E3_ubiquitin_ligase"/>
</dbReference>
<dbReference type="SUPFAM" id="SSF56204">
    <property type="entry name" value="Hect, E3 ligase catalytic domain"/>
    <property type="match status" value="1"/>
</dbReference>
<dbReference type="PROSITE" id="PS50237">
    <property type="entry name" value="HECT"/>
    <property type="match status" value="1"/>
</dbReference>
<dbReference type="STRING" id="8022.A0A060W8M3"/>
<dbReference type="InterPro" id="IPR000569">
    <property type="entry name" value="HECT_dom"/>
</dbReference>
<keyword evidence="4" id="KW-0808">Transferase</keyword>
<dbReference type="PANTHER" id="PTHR11254">
    <property type="entry name" value="HECT DOMAIN UBIQUITIN-PROTEIN LIGASE"/>
    <property type="match status" value="1"/>
</dbReference>
<dbReference type="Gene3D" id="3.30.2410.10">
    <property type="entry name" value="Hect, E3 ligase catalytic domain"/>
    <property type="match status" value="1"/>
</dbReference>
<organism evidence="8 9">
    <name type="scientific">Oncorhynchus mykiss</name>
    <name type="common">Rainbow trout</name>
    <name type="synonym">Salmo gairdneri</name>
    <dbReference type="NCBI Taxonomy" id="8022"/>
    <lineage>
        <taxon>Eukaryota</taxon>
        <taxon>Metazoa</taxon>
        <taxon>Chordata</taxon>
        <taxon>Craniata</taxon>
        <taxon>Vertebrata</taxon>
        <taxon>Euteleostomi</taxon>
        <taxon>Actinopterygii</taxon>
        <taxon>Neopterygii</taxon>
        <taxon>Teleostei</taxon>
        <taxon>Protacanthopterygii</taxon>
        <taxon>Salmoniformes</taxon>
        <taxon>Salmonidae</taxon>
        <taxon>Salmoninae</taxon>
        <taxon>Oncorhynchus</taxon>
    </lineage>
</organism>
<evidence type="ECO:0000313" key="9">
    <source>
        <dbReference type="Proteomes" id="UP000193380"/>
    </source>
</evidence>
<keyword evidence="5 6" id="KW-0833">Ubl conjugation pathway</keyword>
<accession>A0A060W8M3</accession>
<dbReference type="EC" id="2.3.2.26" evidence="3"/>
<name>A0A060W8M3_ONCMY</name>
<evidence type="ECO:0000256" key="5">
    <source>
        <dbReference type="ARBA" id="ARBA00022786"/>
    </source>
</evidence>
<evidence type="ECO:0000313" key="8">
    <source>
        <dbReference type="EMBL" id="CDQ61589.1"/>
    </source>
</evidence>
<dbReference type="Proteomes" id="UP000193380">
    <property type="component" value="Unassembled WGS sequence"/>
</dbReference>
<dbReference type="GO" id="GO:0016567">
    <property type="term" value="P:protein ubiquitination"/>
    <property type="evidence" value="ECO:0007669"/>
    <property type="project" value="TreeGrafter"/>
</dbReference>